<proteinExistence type="predicted"/>
<dbReference type="AlphaFoldDB" id="A0A183NRF5"/>
<organism evidence="1 2">
    <name type="scientific">Schistosoma mattheei</name>
    <dbReference type="NCBI Taxonomy" id="31246"/>
    <lineage>
        <taxon>Eukaryota</taxon>
        <taxon>Metazoa</taxon>
        <taxon>Spiralia</taxon>
        <taxon>Lophotrochozoa</taxon>
        <taxon>Platyhelminthes</taxon>
        <taxon>Trematoda</taxon>
        <taxon>Digenea</taxon>
        <taxon>Strigeidida</taxon>
        <taxon>Schistosomatoidea</taxon>
        <taxon>Schistosomatidae</taxon>
        <taxon>Schistosoma</taxon>
    </lineage>
</organism>
<name>A0A183NRF5_9TREM</name>
<dbReference type="EMBL" id="UZAL01026691">
    <property type="protein sequence ID" value="VDP24588.1"/>
    <property type="molecule type" value="Genomic_DNA"/>
</dbReference>
<evidence type="ECO:0000313" key="2">
    <source>
        <dbReference type="Proteomes" id="UP000269396"/>
    </source>
</evidence>
<dbReference type="Proteomes" id="UP000269396">
    <property type="component" value="Unassembled WGS sequence"/>
</dbReference>
<protein>
    <submittedName>
        <fullName evidence="1">Uncharacterized protein</fullName>
    </submittedName>
</protein>
<reference evidence="1 2" key="1">
    <citation type="submission" date="2018-11" db="EMBL/GenBank/DDBJ databases">
        <authorList>
            <consortium name="Pathogen Informatics"/>
        </authorList>
    </citation>
    <scope>NUCLEOTIDE SEQUENCE [LARGE SCALE GENOMIC DNA]</scope>
    <source>
        <strain>Denwood</strain>
        <strain evidence="2">Zambia</strain>
    </source>
</reference>
<sequence length="86" mass="9741">MVRILDISDLSIHSRHVDHIQFQEPGESVPVSAVNSNTNEYILDNTESTSNELSERHRMNLRRRDTIDCRNLDSHLSCGGCGVCMN</sequence>
<evidence type="ECO:0000313" key="1">
    <source>
        <dbReference type="EMBL" id="VDP24588.1"/>
    </source>
</evidence>
<keyword evidence="2" id="KW-1185">Reference proteome</keyword>
<gene>
    <name evidence="1" type="ORF">SMTD_LOCUS4691</name>
</gene>
<accession>A0A183NRF5</accession>